<dbReference type="GO" id="GO:0022857">
    <property type="term" value="F:transmembrane transporter activity"/>
    <property type="evidence" value="ECO:0007669"/>
    <property type="project" value="InterPro"/>
</dbReference>
<evidence type="ECO:0000313" key="9">
    <source>
        <dbReference type="EMBL" id="MUG69802.1"/>
    </source>
</evidence>
<dbReference type="RefSeq" id="WP_127606000.1">
    <property type="nucleotide sequence ID" value="NZ_JARTHJ010000054.1"/>
</dbReference>
<evidence type="ECO:0000256" key="6">
    <source>
        <dbReference type="ARBA" id="ARBA00023136"/>
    </source>
</evidence>
<keyword evidence="10" id="KW-1185">Reference proteome</keyword>
<dbReference type="PANTHER" id="PTHR30561:SF0">
    <property type="entry name" value="GUANIDINIUM EXPORTER"/>
    <property type="match status" value="1"/>
</dbReference>
<evidence type="ECO:0000256" key="3">
    <source>
        <dbReference type="ARBA" id="ARBA00022475"/>
    </source>
</evidence>
<feature type="transmembrane region" description="Helical" evidence="8">
    <location>
        <begin position="58"/>
        <end position="78"/>
    </location>
</feature>
<name>A0A7X3CR26_9BACL</name>
<keyword evidence="5 8" id="KW-1133">Transmembrane helix</keyword>
<dbReference type="InterPro" id="IPR037185">
    <property type="entry name" value="EmrE-like"/>
</dbReference>
<accession>A0A7X3CR26</accession>
<comment type="similarity">
    <text evidence="7">Belongs to the drug/metabolite transporter (DMT) superfamily. Small multidrug resistance (SMR) (TC 2.A.7.1) family.</text>
</comment>
<evidence type="ECO:0000256" key="8">
    <source>
        <dbReference type="SAM" id="Phobius"/>
    </source>
</evidence>
<keyword evidence="3" id="KW-1003">Cell membrane</keyword>
<reference evidence="9 10" key="1">
    <citation type="submission" date="2019-11" db="EMBL/GenBank/DDBJ databases">
        <title>Draft genome sequences of five Paenibacillus species of dairy origin.</title>
        <authorList>
            <person name="Olajide A.M."/>
            <person name="Chen S."/>
            <person name="Lapointe G."/>
        </authorList>
    </citation>
    <scope>NUCLEOTIDE SEQUENCE [LARGE SCALE GENOMIC DNA]</scope>
    <source>
        <strain evidence="9 10">2CS3</strain>
    </source>
</reference>
<feature type="transmembrane region" description="Helical" evidence="8">
    <location>
        <begin position="84"/>
        <end position="100"/>
    </location>
</feature>
<sequence length="121" mass="13197">MPWFYVLVGGVMDVGWAIGLKLSQGFSNPLLSIATIICILISYGCYVKSIRMLPAGTAYAVFTGVGGAGTVIAGMLFLNEPADWMRIGFISFMFFGILGLKSMEAKEPPVNQTTTRYREEL</sequence>
<dbReference type="SUPFAM" id="SSF103481">
    <property type="entry name" value="Multidrug resistance efflux transporter EmrE"/>
    <property type="match status" value="1"/>
</dbReference>
<evidence type="ECO:0000256" key="4">
    <source>
        <dbReference type="ARBA" id="ARBA00022692"/>
    </source>
</evidence>
<organism evidence="9 10">
    <name type="scientific">Paenibacillus validus</name>
    <dbReference type="NCBI Taxonomy" id="44253"/>
    <lineage>
        <taxon>Bacteria</taxon>
        <taxon>Bacillati</taxon>
        <taxon>Bacillota</taxon>
        <taxon>Bacilli</taxon>
        <taxon>Bacillales</taxon>
        <taxon>Paenibacillaceae</taxon>
        <taxon>Paenibacillus</taxon>
    </lineage>
</organism>
<feature type="transmembrane region" description="Helical" evidence="8">
    <location>
        <begin position="26"/>
        <end position="46"/>
    </location>
</feature>
<proteinExistence type="inferred from homology"/>
<dbReference type="EMBL" id="WNZX01000002">
    <property type="protein sequence ID" value="MUG69802.1"/>
    <property type="molecule type" value="Genomic_DNA"/>
</dbReference>
<dbReference type="AlphaFoldDB" id="A0A7X3CR26"/>
<dbReference type="Pfam" id="PF00893">
    <property type="entry name" value="Multi_Drug_Res"/>
    <property type="match status" value="1"/>
</dbReference>
<gene>
    <name evidence="9" type="ORF">GNP93_03820</name>
</gene>
<keyword evidence="4 7" id="KW-0812">Transmembrane</keyword>
<dbReference type="InterPro" id="IPR045324">
    <property type="entry name" value="Small_multidrug_res"/>
</dbReference>
<evidence type="ECO:0000256" key="2">
    <source>
        <dbReference type="ARBA" id="ARBA00022448"/>
    </source>
</evidence>
<dbReference type="FunFam" id="1.10.3730.20:FF:000001">
    <property type="entry name" value="Quaternary ammonium compound resistance transporter SugE"/>
    <property type="match status" value="1"/>
</dbReference>
<comment type="subcellular location">
    <subcellularLocation>
        <location evidence="1 7">Cell membrane</location>
        <topology evidence="1 7">Multi-pass membrane protein</topology>
    </subcellularLocation>
</comment>
<keyword evidence="6 8" id="KW-0472">Membrane</keyword>
<dbReference type="Gene3D" id="1.10.3730.20">
    <property type="match status" value="1"/>
</dbReference>
<comment type="caution">
    <text evidence="9">The sequence shown here is derived from an EMBL/GenBank/DDBJ whole genome shotgun (WGS) entry which is preliminary data.</text>
</comment>
<evidence type="ECO:0000256" key="7">
    <source>
        <dbReference type="RuleBase" id="RU003942"/>
    </source>
</evidence>
<dbReference type="Proteomes" id="UP000450917">
    <property type="component" value="Unassembled WGS sequence"/>
</dbReference>
<dbReference type="GO" id="GO:0005886">
    <property type="term" value="C:plasma membrane"/>
    <property type="evidence" value="ECO:0007669"/>
    <property type="project" value="UniProtKB-SubCell"/>
</dbReference>
<dbReference type="PANTHER" id="PTHR30561">
    <property type="entry name" value="SMR FAMILY PROTON-DEPENDENT DRUG EFFLUX TRANSPORTER SUGE"/>
    <property type="match status" value="1"/>
</dbReference>
<evidence type="ECO:0000313" key="10">
    <source>
        <dbReference type="Proteomes" id="UP000450917"/>
    </source>
</evidence>
<protein>
    <submittedName>
        <fullName evidence="9">Ligand-binding protein SH3</fullName>
    </submittedName>
</protein>
<dbReference type="InterPro" id="IPR000390">
    <property type="entry name" value="Small_drug/metabolite_transptr"/>
</dbReference>
<keyword evidence="2" id="KW-0813">Transport</keyword>
<evidence type="ECO:0000256" key="5">
    <source>
        <dbReference type="ARBA" id="ARBA00022989"/>
    </source>
</evidence>
<evidence type="ECO:0000256" key="1">
    <source>
        <dbReference type="ARBA" id="ARBA00004651"/>
    </source>
</evidence>